<feature type="disulfide bond" evidence="4">
    <location>
        <begin position="494"/>
        <end position="509"/>
    </location>
</feature>
<keyword evidence="8" id="KW-1185">Reference proteome</keyword>
<evidence type="ECO:0000256" key="1">
    <source>
        <dbReference type="ARBA" id="ARBA00022737"/>
    </source>
</evidence>
<dbReference type="Proteomes" id="UP000001819">
    <property type="component" value="Chromosome X"/>
</dbReference>
<feature type="region of interest" description="Disordered" evidence="5">
    <location>
        <begin position="154"/>
        <end position="173"/>
    </location>
</feature>
<dbReference type="PROSITE" id="PS01180">
    <property type="entry name" value="CUB"/>
    <property type="match status" value="2"/>
</dbReference>
<dbReference type="FunFam" id="2.60.120.290:FF:000013">
    <property type="entry name" value="Membrane frizzled-related protein"/>
    <property type="match status" value="1"/>
</dbReference>
<feature type="compositionally biased region" description="Low complexity" evidence="5">
    <location>
        <begin position="836"/>
        <end position="857"/>
    </location>
</feature>
<dbReference type="CDD" id="cd00112">
    <property type="entry name" value="LDLa"/>
    <property type="match status" value="1"/>
</dbReference>
<evidence type="ECO:0000313" key="11">
    <source>
        <dbReference type="RefSeq" id="XP_033238494.1"/>
    </source>
</evidence>
<dbReference type="Pfam" id="PF00431">
    <property type="entry name" value="CUB"/>
    <property type="match status" value="2"/>
</dbReference>
<dbReference type="InterPro" id="IPR023415">
    <property type="entry name" value="LDLR_class-A_CS"/>
</dbReference>
<feature type="compositionally biased region" description="Low complexity" evidence="5">
    <location>
        <begin position="782"/>
        <end position="796"/>
    </location>
</feature>
<dbReference type="InterPro" id="IPR035914">
    <property type="entry name" value="Sperma_CUB_dom_sf"/>
</dbReference>
<feature type="transmembrane region" description="Helical" evidence="6">
    <location>
        <begin position="520"/>
        <end position="543"/>
    </location>
</feature>
<evidence type="ECO:0000259" key="7">
    <source>
        <dbReference type="PROSITE" id="PS01180"/>
    </source>
</evidence>
<feature type="compositionally biased region" description="Basic and acidic residues" evidence="5">
    <location>
        <begin position="66"/>
        <end position="84"/>
    </location>
</feature>
<keyword evidence="6" id="KW-0812">Transmembrane</keyword>
<proteinExistence type="predicted"/>
<protein>
    <submittedName>
        <fullName evidence="9 10">Uncharacterized protein Neto isoform X1</fullName>
    </submittedName>
</protein>
<dbReference type="PANTHER" id="PTHR24251">
    <property type="entry name" value="OVOCHYMASE-RELATED"/>
    <property type="match status" value="1"/>
</dbReference>
<evidence type="ECO:0000313" key="10">
    <source>
        <dbReference type="RefSeq" id="XP_015041612.2"/>
    </source>
</evidence>
<dbReference type="InterPro" id="IPR036055">
    <property type="entry name" value="LDL_receptor-like_sf"/>
</dbReference>
<dbReference type="SUPFAM" id="SSF49854">
    <property type="entry name" value="Spermadhesin, CUB domain"/>
    <property type="match status" value="2"/>
</dbReference>
<keyword evidence="6" id="KW-1133">Transmembrane helix</keyword>
<feature type="region of interest" description="Disordered" evidence="5">
    <location>
        <begin position="27"/>
        <end position="105"/>
    </location>
</feature>
<dbReference type="RefSeq" id="XP_015041612.2">
    <property type="nucleotide sequence ID" value="XM_015186126.2"/>
</dbReference>
<organism evidence="8 10">
    <name type="scientific">Drosophila pseudoobscura pseudoobscura</name>
    <name type="common">Fruit fly</name>
    <dbReference type="NCBI Taxonomy" id="46245"/>
    <lineage>
        <taxon>Eukaryota</taxon>
        <taxon>Metazoa</taxon>
        <taxon>Ecdysozoa</taxon>
        <taxon>Arthropoda</taxon>
        <taxon>Hexapoda</taxon>
        <taxon>Insecta</taxon>
        <taxon>Pterygota</taxon>
        <taxon>Neoptera</taxon>
        <taxon>Endopterygota</taxon>
        <taxon>Diptera</taxon>
        <taxon>Brachycera</taxon>
        <taxon>Muscomorpha</taxon>
        <taxon>Ephydroidea</taxon>
        <taxon>Drosophilidae</taxon>
        <taxon>Drosophila</taxon>
        <taxon>Sophophora</taxon>
    </lineage>
</organism>
<feature type="compositionally biased region" description="Basic and acidic residues" evidence="5">
    <location>
        <begin position="562"/>
        <end position="581"/>
    </location>
</feature>
<dbReference type="PROSITE" id="PS50068">
    <property type="entry name" value="LDLRA_2"/>
    <property type="match status" value="1"/>
</dbReference>
<dbReference type="InterPro" id="IPR002172">
    <property type="entry name" value="LDrepeatLR_classA_rpt"/>
</dbReference>
<keyword evidence="2 4" id="KW-1015">Disulfide bond</keyword>
<feature type="compositionally biased region" description="Gly residues" evidence="5">
    <location>
        <begin position="887"/>
        <end position="905"/>
    </location>
</feature>
<dbReference type="InterPro" id="IPR000859">
    <property type="entry name" value="CUB_dom"/>
</dbReference>
<dbReference type="RefSeq" id="XP_033238495.1">
    <property type="nucleotide sequence ID" value="XM_033382604.1"/>
</dbReference>
<dbReference type="PANTHER" id="PTHR24251:SF28">
    <property type="entry name" value="NEUROPILIN AND TOLLOID-LIKE, ISOFORM B"/>
    <property type="match status" value="1"/>
</dbReference>
<feature type="domain" description="CUB" evidence="7">
    <location>
        <begin position="222"/>
        <end position="337"/>
    </location>
</feature>
<evidence type="ECO:0000256" key="3">
    <source>
        <dbReference type="PROSITE-ProRule" id="PRU00059"/>
    </source>
</evidence>
<dbReference type="SMART" id="SM00042">
    <property type="entry name" value="CUB"/>
    <property type="match status" value="2"/>
</dbReference>
<keyword evidence="1" id="KW-0677">Repeat</keyword>
<evidence type="ECO:0000313" key="8">
    <source>
        <dbReference type="Proteomes" id="UP000001819"/>
    </source>
</evidence>
<feature type="region of interest" description="Disordered" evidence="5">
    <location>
        <begin position="824"/>
        <end position="926"/>
    </location>
</feature>
<feature type="disulfide bond" evidence="4">
    <location>
        <begin position="482"/>
        <end position="500"/>
    </location>
</feature>
<evidence type="ECO:0000256" key="6">
    <source>
        <dbReference type="SAM" id="Phobius"/>
    </source>
</evidence>
<dbReference type="RefSeq" id="XP_033238494.1">
    <property type="nucleotide sequence ID" value="XM_033382603.1"/>
</dbReference>
<reference evidence="9 10" key="1">
    <citation type="submission" date="2025-04" db="UniProtKB">
        <authorList>
            <consortium name="RefSeq"/>
        </authorList>
    </citation>
    <scope>IDENTIFICATION</scope>
    <source>
        <strain evidence="9 10">MV-25-SWS-2005</strain>
        <tissue evidence="9 10">Whole body</tissue>
    </source>
</reference>
<accession>A0A6I8VHQ2</accession>
<keyword evidence="6" id="KW-0472">Membrane</keyword>
<evidence type="ECO:0000313" key="9">
    <source>
        <dbReference type="RefSeq" id="XP_015041610.2"/>
    </source>
</evidence>
<feature type="region of interest" description="Disordered" evidence="5">
    <location>
        <begin position="186"/>
        <end position="218"/>
    </location>
</feature>
<sequence length="945" mass="105566">MISIRTFCLPGFLCYVWRRTARLLRSEGEGDGNKTEAGKSSHKMRRRSSSDSGSCLISKKQQQQQLERKEDQQTRAEQRPRPRQQEQQQPQAEKEQRKQQQQNQRLIPGPRCPLLLLLLMLLIVGEAVYAVAGSGAVTNRSAATQSLTLSQRYHQDNATSSPRGHPTTSSSTANAFAQQEDAVLLDEDEEEDQEPHALTISRPPRAGRSERQAMEEDQVDRCRLFVEGDPTKNELYSPEYPNLYPKNINCTRVITAPKGQIIRLDFRNSFNIEAKEECKFDFLEIRDGQYGFSTLIGKYCGTDFPPEITSKERYLWLHFHSDETIEYTGFSAVYEYLDRNREAPSTDLNCTIEKDGYEGFINSTDVPADIREQVIRNKIALDCIWRIQVKENWKIFLKFLDFKLSKPNDCETNFLDIFPEQTVMPLRVKNFCGSAGESITAESNILHLRFYADQIAINSTFGILYTAFRDRGAACTEDEYDCEDATCISKDLECNGLDNCKFRWDEESCTGETAGQSEHVVIIVIVFGLILGGMVITFIVNCIRKIIRDQKIIREHIRESKESKLDEMGRNSKARSRENISRQKHSQTSLQILDDVSNRYYREAVPISTQSSKADFKEKEHSILRRHPDMTQTSLCGIGVGVGDDGESSSTTTATHTHEMMTKAAMSAAPVNACDMGCQTRESLFVNSPGIGPGAGSGVGFGVGGGGGGGGGIGIATLMRQKSSSSSLGGGSVAGGMMPPPPPRFFSTFGYEPAPHGQGSPSLPQSTPPPPVVGTLTRRSMQHQQQQQQQMQQQMHPESLELEERHSGRSHYGGLMVTSTAKQPQEICHHHHQHQQHQQQQQHHPQLQQQQQHQQQQRMHHAHPAHQHPPSIAARIPAMGLQKGHGQSQGQGLGLGHGQGMGLGPGQTTILPGKQQQQQQQKNEESKVFIDIRNSAPDVIIMTSH</sequence>
<dbReference type="PROSITE" id="PS01209">
    <property type="entry name" value="LDLRA_1"/>
    <property type="match status" value="1"/>
</dbReference>
<feature type="compositionally biased region" description="Basic and acidic residues" evidence="5">
    <location>
        <begin position="798"/>
        <end position="807"/>
    </location>
</feature>
<evidence type="ECO:0000256" key="5">
    <source>
        <dbReference type="SAM" id="MobiDB-lite"/>
    </source>
</evidence>
<dbReference type="RefSeq" id="XP_015041610.2">
    <property type="nucleotide sequence ID" value="XM_015186124.2"/>
</dbReference>
<feature type="compositionally biased region" description="Basic and acidic residues" evidence="5">
    <location>
        <begin position="27"/>
        <end position="39"/>
    </location>
</feature>
<comment type="caution">
    <text evidence="3">Lacks conserved residue(s) required for the propagation of feature annotation.</text>
</comment>
<feature type="region of interest" description="Disordered" evidence="5">
    <location>
        <begin position="723"/>
        <end position="812"/>
    </location>
</feature>
<dbReference type="SUPFAM" id="SSF57424">
    <property type="entry name" value="LDL receptor-like module"/>
    <property type="match status" value="1"/>
</dbReference>
<evidence type="ECO:0000256" key="4">
    <source>
        <dbReference type="PROSITE-ProRule" id="PRU00124"/>
    </source>
</evidence>
<dbReference type="CDD" id="cd00041">
    <property type="entry name" value="CUB"/>
    <property type="match status" value="2"/>
</dbReference>
<dbReference type="Gene3D" id="2.60.120.290">
    <property type="entry name" value="Spermadhesin, CUB domain"/>
    <property type="match status" value="2"/>
</dbReference>
<feature type="compositionally biased region" description="Basic and acidic residues" evidence="5">
    <location>
        <begin position="207"/>
        <end position="218"/>
    </location>
</feature>
<gene>
    <name evidence="9 10 11 12" type="primary">Neto</name>
</gene>
<name>A0A6I8VHQ2_DROPS</name>
<feature type="domain" description="CUB" evidence="7">
    <location>
        <begin position="350"/>
        <end position="468"/>
    </location>
</feature>
<evidence type="ECO:0000313" key="12">
    <source>
        <dbReference type="RefSeq" id="XP_033238495.1"/>
    </source>
</evidence>
<evidence type="ECO:0000256" key="2">
    <source>
        <dbReference type="ARBA" id="ARBA00023157"/>
    </source>
</evidence>
<dbReference type="SMART" id="SM00192">
    <property type="entry name" value="LDLa"/>
    <property type="match status" value="1"/>
</dbReference>
<feature type="disulfide bond" evidence="4">
    <location>
        <begin position="475"/>
        <end position="487"/>
    </location>
</feature>
<dbReference type="AlphaFoldDB" id="A0A6I8VHQ2"/>
<feature type="region of interest" description="Disordered" evidence="5">
    <location>
        <begin position="562"/>
        <end position="588"/>
    </location>
</feature>